<feature type="transmembrane region" description="Helical" evidence="6">
    <location>
        <begin position="158"/>
        <end position="180"/>
    </location>
</feature>
<sequence length="195" mass="21075">MYITIPKLFGAGGWLARRGWGGLGAGRGRMEMGMGYGRRRAQGLFGGTTSGLGGAGMSGLSGEGVEFGYCFDVSNRAFFPIYVHLYVIQFILLPLLARTKQVPSTPSSPDKPAETHPHPTTIALLLSNTLYLSAFIYYIYITFLGYNILPSLRHTEVLLLPVVASFVLYLVATIMGWSIVEQGGAVGGLFWGVKS</sequence>
<dbReference type="PANTHER" id="PTHR12841:SF6">
    <property type="entry name" value="PROTEIN UNC-50 HOMOLOG"/>
    <property type="match status" value="1"/>
</dbReference>
<dbReference type="Proteomes" id="UP000242877">
    <property type="component" value="Unassembled WGS sequence"/>
</dbReference>
<evidence type="ECO:0000256" key="1">
    <source>
        <dbReference type="ARBA" id="ARBA00004141"/>
    </source>
</evidence>
<comment type="similarity">
    <text evidence="2">Belongs to the unc-50 family.</text>
</comment>
<evidence type="ECO:0000256" key="3">
    <source>
        <dbReference type="ARBA" id="ARBA00022692"/>
    </source>
</evidence>
<dbReference type="VEuPathDB" id="FungiDB:AAP_03964"/>
<reference evidence="7 8" key="1">
    <citation type="journal article" date="2016" name="Genome Biol. Evol.">
        <title>Divergent and convergent evolution of fungal pathogenicity.</title>
        <authorList>
            <person name="Shang Y."/>
            <person name="Xiao G."/>
            <person name="Zheng P."/>
            <person name="Cen K."/>
            <person name="Zhan S."/>
            <person name="Wang C."/>
        </authorList>
    </citation>
    <scope>NUCLEOTIDE SEQUENCE [LARGE SCALE GENOMIC DNA]</scope>
    <source>
        <strain evidence="7 8">ARSEF 7405</strain>
    </source>
</reference>
<dbReference type="AlphaFoldDB" id="A0A167XFA0"/>
<feature type="transmembrane region" description="Helical" evidence="6">
    <location>
        <begin position="122"/>
        <end position="146"/>
    </location>
</feature>
<evidence type="ECO:0000256" key="6">
    <source>
        <dbReference type="SAM" id="Phobius"/>
    </source>
</evidence>
<dbReference type="Pfam" id="PF05216">
    <property type="entry name" value="UNC-50"/>
    <property type="match status" value="2"/>
</dbReference>
<dbReference type="EMBL" id="AZGZ01000018">
    <property type="protein sequence ID" value="KZZ90014.1"/>
    <property type="molecule type" value="Genomic_DNA"/>
</dbReference>
<keyword evidence="8" id="KW-1185">Reference proteome</keyword>
<gene>
    <name evidence="7" type="ORF">AAP_03964</name>
</gene>
<comment type="subcellular location">
    <subcellularLocation>
        <location evidence="1">Membrane</location>
        <topology evidence="1">Multi-pass membrane protein</topology>
    </subcellularLocation>
</comment>
<dbReference type="OrthoDB" id="10027013at2759"/>
<keyword evidence="5 6" id="KW-0472">Membrane</keyword>
<evidence type="ECO:0000313" key="7">
    <source>
        <dbReference type="EMBL" id="KZZ90014.1"/>
    </source>
</evidence>
<accession>A0A167XFA0</accession>
<evidence type="ECO:0000256" key="4">
    <source>
        <dbReference type="ARBA" id="ARBA00022989"/>
    </source>
</evidence>
<evidence type="ECO:0000313" key="8">
    <source>
        <dbReference type="Proteomes" id="UP000242877"/>
    </source>
</evidence>
<organism evidence="7 8">
    <name type="scientific">Ascosphaera apis ARSEF 7405</name>
    <dbReference type="NCBI Taxonomy" id="392613"/>
    <lineage>
        <taxon>Eukaryota</taxon>
        <taxon>Fungi</taxon>
        <taxon>Dikarya</taxon>
        <taxon>Ascomycota</taxon>
        <taxon>Pezizomycotina</taxon>
        <taxon>Eurotiomycetes</taxon>
        <taxon>Eurotiomycetidae</taxon>
        <taxon>Onygenales</taxon>
        <taxon>Ascosphaeraceae</taxon>
        <taxon>Ascosphaera</taxon>
    </lineage>
</organism>
<evidence type="ECO:0000256" key="5">
    <source>
        <dbReference type="ARBA" id="ARBA00023136"/>
    </source>
</evidence>
<dbReference type="PANTHER" id="PTHR12841">
    <property type="entry name" value="PROTEIN UNC-50 HOMOLOG"/>
    <property type="match status" value="1"/>
</dbReference>
<comment type="caution">
    <text evidence="7">The sequence shown here is derived from an EMBL/GenBank/DDBJ whole genome shotgun (WGS) entry which is preliminary data.</text>
</comment>
<dbReference type="GO" id="GO:0000139">
    <property type="term" value="C:Golgi membrane"/>
    <property type="evidence" value="ECO:0007669"/>
    <property type="project" value="TreeGrafter"/>
</dbReference>
<feature type="transmembrane region" description="Helical" evidence="6">
    <location>
        <begin position="77"/>
        <end position="97"/>
    </location>
</feature>
<keyword evidence="3 6" id="KW-0812">Transmembrane</keyword>
<protein>
    <submittedName>
        <fullName evidence="7">Unc-50</fullName>
    </submittedName>
</protein>
<evidence type="ECO:0000256" key="2">
    <source>
        <dbReference type="ARBA" id="ARBA00006293"/>
    </source>
</evidence>
<keyword evidence="4 6" id="KW-1133">Transmembrane helix</keyword>
<name>A0A167XFA0_9EURO</name>
<proteinExistence type="inferred from homology"/>
<dbReference type="InterPro" id="IPR007881">
    <property type="entry name" value="UNC-50"/>
</dbReference>